<dbReference type="PANTHER" id="PTHR36566:SF1">
    <property type="entry name" value="PYRIDINIUM-3,5-BISTHIOCARBOXYLIC ACID MONONUCLEOTIDE NICKEL INSERTION PROTEIN"/>
    <property type="match status" value="1"/>
</dbReference>
<dbReference type="InterPro" id="IPR002822">
    <property type="entry name" value="Ni_insertion"/>
</dbReference>
<dbReference type="AlphaFoldDB" id="A0A1M5BNQ7"/>
<protein>
    <recommendedName>
        <fullName evidence="5">Nickel insertion protein</fullName>
    </recommendedName>
</protein>
<dbReference type="GO" id="GO:0016829">
    <property type="term" value="F:lyase activity"/>
    <property type="evidence" value="ECO:0007669"/>
    <property type="project" value="UniProtKB-KW"/>
</dbReference>
<accession>A0A1M5BNQ7</accession>
<keyword evidence="1" id="KW-0533">Nickel</keyword>
<dbReference type="Gene3D" id="3.10.20.300">
    <property type="entry name" value="mk0293 like domain"/>
    <property type="match status" value="1"/>
</dbReference>
<gene>
    <name evidence="3" type="ORF">SAMN02745133_02653</name>
</gene>
<dbReference type="EMBL" id="FQUY01000024">
    <property type="protein sequence ID" value="SHF44169.1"/>
    <property type="molecule type" value="Genomic_DNA"/>
</dbReference>
<dbReference type="Proteomes" id="UP000184148">
    <property type="component" value="Unassembled WGS sequence"/>
</dbReference>
<dbReference type="Pfam" id="PF01969">
    <property type="entry name" value="Ni_insertion"/>
    <property type="match status" value="1"/>
</dbReference>
<dbReference type="Gene3D" id="3.30.70.1380">
    <property type="entry name" value="Transcriptional regulatory protein pf0864 domain like"/>
    <property type="match status" value="1"/>
</dbReference>
<keyword evidence="2" id="KW-0456">Lyase</keyword>
<sequence>MKILFIDCFSGLSLDMLLGALLQLGVAENLLRSQLAKINTGSYRINIYDEKDFSVAAKRIEIITGDSPPDYDTRQIVDLLENSDLSSFVKKICAETFLRLAMTRAKVTGLPLEPIVIENSLGSLVLLVGIAVCIEQLAPDKIMMQSLPLGSGLVKVNDTWLPVPVPVTAELVKGLPVQLGPVEGELVRPLEASLVNVLVDEFAPPPVMAPFAIGYGKGSLQLPIPHLLRVMLGSAETPCGYLEEIATLETNIDDMNPEFYPYIMELFLKKGALDVFLTPVIMKKGRPGTKLSVLCKTGDVKYLANLILKETSTLGVRIGYQNRTTALREMMKVNTRYGPVGVKVARLHPGEPVLRITPEYEDCKAAAQAYGVPISQVYQETLKEADALKENL</sequence>
<proteinExistence type="predicted"/>
<evidence type="ECO:0000313" key="3">
    <source>
        <dbReference type="EMBL" id="SHF44169.1"/>
    </source>
</evidence>
<dbReference type="NCBIfam" id="TIGR00299">
    <property type="entry name" value="nickel pincer cofactor biosynthesis protein LarC"/>
    <property type="match status" value="1"/>
</dbReference>
<evidence type="ECO:0000313" key="4">
    <source>
        <dbReference type="Proteomes" id="UP000184148"/>
    </source>
</evidence>
<dbReference type="PANTHER" id="PTHR36566">
    <property type="entry name" value="NICKEL INSERTION PROTEIN-RELATED"/>
    <property type="match status" value="1"/>
</dbReference>
<keyword evidence="4" id="KW-1185">Reference proteome</keyword>
<organism evidence="3 4">
    <name type="scientific">Desulforamulus putei DSM 12395</name>
    <dbReference type="NCBI Taxonomy" id="1121429"/>
    <lineage>
        <taxon>Bacteria</taxon>
        <taxon>Bacillati</taxon>
        <taxon>Bacillota</taxon>
        <taxon>Clostridia</taxon>
        <taxon>Eubacteriales</taxon>
        <taxon>Peptococcaceae</taxon>
        <taxon>Desulforamulus</taxon>
    </lineage>
</organism>
<dbReference type="STRING" id="1121429.SAMN02745133_02653"/>
<evidence type="ECO:0008006" key="5">
    <source>
        <dbReference type="Google" id="ProtNLM"/>
    </source>
</evidence>
<reference evidence="4" key="1">
    <citation type="submission" date="2016-11" db="EMBL/GenBank/DDBJ databases">
        <authorList>
            <person name="Varghese N."/>
            <person name="Submissions S."/>
        </authorList>
    </citation>
    <scope>NUCLEOTIDE SEQUENCE [LARGE SCALE GENOMIC DNA]</scope>
    <source>
        <strain evidence="4">DSM 12395</strain>
    </source>
</reference>
<evidence type="ECO:0000256" key="2">
    <source>
        <dbReference type="ARBA" id="ARBA00023239"/>
    </source>
</evidence>
<evidence type="ECO:0000256" key="1">
    <source>
        <dbReference type="ARBA" id="ARBA00022596"/>
    </source>
</evidence>
<name>A0A1M5BNQ7_9FIRM</name>